<keyword evidence="12 15" id="KW-0472">Membrane</keyword>
<sequence>MKNMAIIRRDLGAGHHFLYDDAISDALDEELGIDTFTPEYWQFQNKITGKAKGRGTTLFIEHNHHQWVLRHYQRGGMIGKVLSDQYLFTGVEHSRPFEEFRLLAAMRKEGLKVPLPVAARIHRRGVIYRGDLITEKIPNSQDLHRVLCQKPLGKDLWRSVGEAMAAMHKCQVHHHDANIRNIMMDDDQQIWLIDFDRCRKRKGHHWKTSNLDRLLRSLQKEKNKNPIFHWSFDDWQYCLDGYHSML</sequence>
<gene>
    <name evidence="15" type="primary">kdkA</name>
    <name evidence="16" type="ORF">GTW09_17155</name>
</gene>
<keyword evidence="7 15" id="KW-0808">Transferase</keyword>
<dbReference type="NCBIfam" id="NF002475">
    <property type="entry name" value="PRK01723.1"/>
    <property type="match status" value="1"/>
</dbReference>
<evidence type="ECO:0000256" key="6">
    <source>
        <dbReference type="ARBA" id="ARBA00022519"/>
    </source>
</evidence>
<dbReference type="AlphaFoldDB" id="A0A6L9MYJ7"/>
<evidence type="ECO:0000256" key="11">
    <source>
        <dbReference type="ARBA" id="ARBA00022985"/>
    </source>
</evidence>
<evidence type="ECO:0000256" key="7">
    <source>
        <dbReference type="ARBA" id="ARBA00022679"/>
    </source>
</evidence>
<dbReference type="GO" id="GO:0005886">
    <property type="term" value="C:plasma membrane"/>
    <property type="evidence" value="ECO:0007669"/>
    <property type="project" value="UniProtKB-SubCell"/>
</dbReference>
<evidence type="ECO:0000313" key="17">
    <source>
        <dbReference type="Proteomes" id="UP000478837"/>
    </source>
</evidence>
<dbReference type="GO" id="GO:0009244">
    <property type="term" value="P:lipopolysaccharide core region biosynthetic process"/>
    <property type="evidence" value="ECO:0007669"/>
    <property type="project" value="UniProtKB-UniRule"/>
</dbReference>
<evidence type="ECO:0000256" key="12">
    <source>
        <dbReference type="ARBA" id="ARBA00023136"/>
    </source>
</evidence>
<keyword evidence="9 15" id="KW-0418">Kinase</keyword>
<comment type="pathway">
    <text evidence="2 15">Bacterial outer membrane biogenesis; LPS core biosynthesis.</text>
</comment>
<evidence type="ECO:0000256" key="5">
    <source>
        <dbReference type="ARBA" id="ARBA00022475"/>
    </source>
</evidence>
<keyword evidence="11 15" id="KW-0448">Lipopolysaccharide biosynthesis</keyword>
<evidence type="ECO:0000256" key="10">
    <source>
        <dbReference type="ARBA" id="ARBA00022840"/>
    </source>
</evidence>
<dbReference type="Pfam" id="PF06293">
    <property type="entry name" value="Kdo"/>
    <property type="match status" value="1"/>
</dbReference>
<evidence type="ECO:0000256" key="13">
    <source>
        <dbReference type="ARBA" id="ARBA00029511"/>
    </source>
</evidence>
<proteinExistence type="inferred from homology"/>
<evidence type="ECO:0000256" key="9">
    <source>
        <dbReference type="ARBA" id="ARBA00022777"/>
    </source>
</evidence>
<keyword evidence="8 15" id="KW-0547">Nucleotide-binding</keyword>
<keyword evidence="17" id="KW-1185">Reference proteome</keyword>
<dbReference type="EC" id="2.7.1.166" evidence="4 15"/>
<comment type="catalytic activity">
    <reaction evidence="14 15">
        <text>an alpha-Kdo-(2-&gt;6)-lipid IVA + ATP = a 4-O-phospho-alpha-Kdo-(2-&gt;6)-lipid IVA + ADP + H(+)</text>
        <dbReference type="Rhea" id="RHEA:74271"/>
        <dbReference type="ChEBI" id="CHEBI:15378"/>
        <dbReference type="ChEBI" id="CHEBI:30616"/>
        <dbReference type="ChEBI" id="CHEBI:176428"/>
        <dbReference type="ChEBI" id="CHEBI:193140"/>
        <dbReference type="ChEBI" id="CHEBI:456216"/>
        <dbReference type="EC" id="2.7.1.166"/>
    </reaction>
</comment>
<accession>A0A6L9MYJ7</accession>
<dbReference type="EMBL" id="JAAAWP010000017">
    <property type="protein sequence ID" value="NDW23246.1"/>
    <property type="molecule type" value="Genomic_DNA"/>
</dbReference>
<keyword evidence="10 15" id="KW-0067">ATP-binding</keyword>
<dbReference type="GO" id="GO:0016773">
    <property type="term" value="F:phosphotransferase activity, alcohol group as acceptor"/>
    <property type="evidence" value="ECO:0007669"/>
    <property type="project" value="UniProtKB-UniRule"/>
</dbReference>
<dbReference type="GO" id="GO:0016301">
    <property type="term" value="F:kinase activity"/>
    <property type="evidence" value="ECO:0007669"/>
    <property type="project" value="UniProtKB-KW"/>
</dbReference>
<keyword evidence="6 15" id="KW-0997">Cell inner membrane</keyword>
<evidence type="ECO:0000313" key="16">
    <source>
        <dbReference type="EMBL" id="NDW23246.1"/>
    </source>
</evidence>
<comment type="similarity">
    <text evidence="3 15">Belongs to the protein kinase superfamily. KdkA/RfaP family.</text>
</comment>
<evidence type="ECO:0000256" key="4">
    <source>
        <dbReference type="ARBA" id="ARBA00011988"/>
    </source>
</evidence>
<evidence type="ECO:0000256" key="2">
    <source>
        <dbReference type="ARBA" id="ARBA00004713"/>
    </source>
</evidence>
<dbReference type="Proteomes" id="UP000478837">
    <property type="component" value="Unassembled WGS sequence"/>
</dbReference>
<dbReference type="HAMAP" id="MF_00521">
    <property type="entry name" value="KDO_kinase"/>
    <property type="match status" value="1"/>
</dbReference>
<comment type="subcellular location">
    <subcellularLocation>
        <location evidence="1 15">Cell inner membrane</location>
        <topology evidence="1 15">Peripheral membrane protein</topology>
        <orientation evidence="1 15">Cytoplasmic side</orientation>
    </subcellularLocation>
</comment>
<keyword evidence="5 15" id="KW-1003">Cell membrane</keyword>
<protein>
    <recommendedName>
        <fullName evidence="13 15">3-deoxy-D-manno-octulosonic acid kinase</fullName>
        <shortName evidence="15">Kdo kinase</shortName>
        <ecNumber evidence="4 15">2.7.1.166</ecNumber>
    </recommendedName>
</protein>
<dbReference type="SUPFAM" id="SSF56112">
    <property type="entry name" value="Protein kinase-like (PK-like)"/>
    <property type="match status" value="1"/>
</dbReference>
<evidence type="ECO:0000256" key="14">
    <source>
        <dbReference type="ARBA" id="ARBA00034417"/>
    </source>
</evidence>
<organism evidence="16 17">
    <name type="scientific">Alteromonas hispanica</name>
    <dbReference type="NCBI Taxonomy" id="315421"/>
    <lineage>
        <taxon>Bacteria</taxon>
        <taxon>Pseudomonadati</taxon>
        <taxon>Pseudomonadota</taxon>
        <taxon>Gammaproteobacteria</taxon>
        <taxon>Alteromonadales</taxon>
        <taxon>Alteromonadaceae</taxon>
        <taxon>Alteromonas/Salinimonas group</taxon>
        <taxon>Alteromonas</taxon>
    </lineage>
</organism>
<evidence type="ECO:0000256" key="3">
    <source>
        <dbReference type="ARBA" id="ARBA00010327"/>
    </source>
</evidence>
<evidence type="ECO:0000256" key="15">
    <source>
        <dbReference type="HAMAP-Rule" id="MF_00521"/>
    </source>
</evidence>
<evidence type="ECO:0000256" key="8">
    <source>
        <dbReference type="ARBA" id="ARBA00022741"/>
    </source>
</evidence>
<feature type="active site" evidence="15">
    <location>
        <position position="176"/>
    </location>
</feature>
<dbReference type="UniPathway" id="UPA00958"/>
<name>A0A6L9MYJ7_9ALTE</name>
<dbReference type="GO" id="GO:0005524">
    <property type="term" value="F:ATP binding"/>
    <property type="evidence" value="ECO:0007669"/>
    <property type="project" value="UniProtKB-UniRule"/>
</dbReference>
<comment type="caution">
    <text evidence="16">The sequence shown here is derived from an EMBL/GenBank/DDBJ whole genome shotgun (WGS) entry which is preliminary data.</text>
</comment>
<dbReference type="Gene3D" id="1.10.510.10">
    <property type="entry name" value="Transferase(Phosphotransferase) domain 1"/>
    <property type="match status" value="1"/>
</dbReference>
<dbReference type="InterPro" id="IPR011009">
    <property type="entry name" value="Kinase-like_dom_sf"/>
</dbReference>
<dbReference type="InterPro" id="IPR022826">
    <property type="entry name" value="KDO_kinase"/>
</dbReference>
<comment type="function">
    <text evidence="15">Catalyzes the ATP-dependent phosphorylation of the 3-deoxy-D-manno-octulosonic acid (Kdo) residue in Kdo-lipid IV(A) at the 4-OH position.</text>
</comment>
<evidence type="ECO:0000256" key="1">
    <source>
        <dbReference type="ARBA" id="ARBA00004515"/>
    </source>
</evidence>
<reference evidence="16 17" key="1">
    <citation type="submission" date="2020-01" db="EMBL/GenBank/DDBJ databases">
        <title>Genomes of bacteria type strains.</title>
        <authorList>
            <person name="Chen J."/>
            <person name="Zhu S."/>
            <person name="Yang J."/>
        </authorList>
    </citation>
    <scope>NUCLEOTIDE SEQUENCE [LARGE SCALE GENOMIC DNA]</scope>
    <source>
        <strain evidence="16 17">LMG 22958</strain>
    </source>
</reference>